<evidence type="ECO:0000256" key="1">
    <source>
        <dbReference type="ARBA" id="ARBA00004651"/>
    </source>
</evidence>
<feature type="transmembrane region" description="Helical" evidence="6">
    <location>
        <begin position="176"/>
        <end position="194"/>
    </location>
</feature>
<evidence type="ECO:0000256" key="5">
    <source>
        <dbReference type="ARBA" id="ARBA00023136"/>
    </source>
</evidence>
<name>A0ABR9RU84_9ACTN</name>
<dbReference type="EMBL" id="JADCSA010000007">
    <property type="protein sequence ID" value="MBE7324752.1"/>
    <property type="molecule type" value="Genomic_DNA"/>
</dbReference>
<keyword evidence="4 6" id="KW-1133">Transmembrane helix</keyword>
<feature type="transmembrane region" description="Helical" evidence="6">
    <location>
        <begin position="69"/>
        <end position="86"/>
    </location>
</feature>
<dbReference type="RefSeq" id="WP_193638087.1">
    <property type="nucleotide sequence ID" value="NZ_JADCSA010000007.1"/>
</dbReference>
<feature type="transmembrane region" description="Helical" evidence="6">
    <location>
        <begin position="227"/>
        <end position="250"/>
    </location>
</feature>
<feature type="transmembrane region" description="Helical" evidence="6">
    <location>
        <begin position="262"/>
        <end position="288"/>
    </location>
</feature>
<feature type="transmembrane region" description="Helical" evidence="6">
    <location>
        <begin position="21"/>
        <end position="38"/>
    </location>
</feature>
<keyword evidence="3 6" id="KW-0812">Transmembrane</keyword>
<comment type="subcellular location">
    <subcellularLocation>
        <location evidence="1">Cell membrane</location>
        <topology evidence="1">Multi-pass membrane protein</topology>
    </subcellularLocation>
</comment>
<evidence type="ECO:0000313" key="7">
    <source>
        <dbReference type="EMBL" id="MBE7324752.1"/>
    </source>
</evidence>
<dbReference type="PANTHER" id="PTHR30482">
    <property type="entry name" value="HIGH-AFFINITY BRANCHED-CHAIN AMINO ACID TRANSPORT SYSTEM PERMEASE"/>
    <property type="match status" value="1"/>
</dbReference>
<proteinExistence type="predicted"/>
<dbReference type="CDD" id="cd06581">
    <property type="entry name" value="TM_PBP1_LivM_like"/>
    <property type="match status" value="1"/>
</dbReference>
<dbReference type="PANTHER" id="PTHR30482:SF5">
    <property type="entry name" value="ABC TRANSPORTER PERMEASE PROTEIN"/>
    <property type="match status" value="1"/>
</dbReference>
<evidence type="ECO:0000256" key="4">
    <source>
        <dbReference type="ARBA" id="ARBA00022989"/>
    </source>
</evidence>
<feature type="transmembrane region" description="Helical" evidence="6">
    <location>
        <begin position="308"/>
        <end position="331"/>
    </location>
</feature>
<feature type="transmembrane region" description="Helical" evidence="6">
    <location>
        <begin position="44"/>
        <end position="62"/>
    </location>
</feature>
<protein>
    <submittedName>
        <fullName evidence="7">Branched-chain amino acid ABC transporter permease</fullName>
    </submittedName>
</protein>
<feature type="transmembrane region" description="Helical" evidence="6">
    <location>
        <begin position="125"/>
        <end position="145"/>
    </location>
</feature>
<dbReference type="InterPro" id="IPR001851">
    <property type="entry name" value="ABC_transp_permease"/>
</dbReference>
<accession>A0ABR9RU84</accession>
<keyword evidence="8" id="KW-1185">Reference proteome</keyword>
<evidence type="ECO:0000256" key="2">
    <source>
        <dbReference type="ARBA" id="ARBA00022475"/>
    </source>
</evidence>
<organism evidence="7 8">
    <name type="scientific">Nocardioides malaquae</name>
    <dbReference type="NCBI Taxonomy" id="2773426"/>
    <lineage>
        <taxon>Bacteria</taxon>
        <taxon>Bacillati</taxon>
        <taxon>Actinomycetota</taxon>
        <taxon>Actinomycetes</taxon>
        <taxon>Propionibacteriales</taxon>
        <taxon>Nocardioidaceae</taxon>
        <taxon>Nocardioides</taxon>
    </lineage>
</organism>
<dbReference type="Pfam" id="PF02653">
    <property type="entry name" value="BPD_transp_2"/>
    <property type="match status" value="1"/>
</dbReference>
<gene>
    <name evidence="7" type="ORF">IEQ44_08805</name>
</gene>
<dbReference type="Proteomes" id="UP000756387">
    <property type="component" value="Unassembled WGS sequence"/>
</dbReference>
<sequence length="355" mass="36834">MSEATHAHAHTRTRTLNALKGAGLVVAAILVILAPSVAGTWLPALMNLAAYAVGVVGFNLLYSAGQLSLGHAFFMGLGGFSYAYLAGPSTARTDGLELDPLLAFVLSALLVGVVGLAFSPLTSRLGGLSLAAATLGLVFLGAHLFGMAERVTGGTAGRVVENIRFGEYELYEQADIWYFVAGVAAICFAFAALVSRSRVGLALEAIRDGEHLARGLGINVRRYKAQAFFFSSLFAGISGILIGLVAGVLVKESFSLILAMNILMMAILGGASAVVVGAVVGSALFVLLPEFLRRYGDALPFLAPEGAVTGLTPAAAATYVFGAAIILVLIVEPDGLSALGRRIRHRIGRARASRS</sequence>
<keyword evidence="5 6" id="KW-0472">Membrane</keyword>
<evidence type="ECO:0000313" key="8">
    <source>
        <dbReference type="Proteomes" id="UP000756387"/>
    </source>
</evidence>
<reference evidence="7 8" key="1">
    <citation type="submission" date="2020-10" db="EMBL/GenBank/DDBJ databases">
        <title>Nocardioides sp. isolated from sludge.</title>
        <authorList>
            <person name="Zhang X."/>
        </authorList>
    </citation>
    <scope>NUCLEOTIDE SEQUENCE [LARGE SCALE GENOMIC DNA]</scope>
    <source>
        <strain evidence="7 8">Y6</strain>
    </source>
</reference>
<keyword evidence="2" id="KW-1003">Cell membrane</keyword>
<feature type="transmembrane region" description="Helical" evidence="6">
    <location>
        <begin position="98"/>
        <end position="118"/>
    </location>
</feature>
<evidence type="ECO:0000256" key="6">
    <source>
        <dbReference type="SAM" id="Phobius"/>
    </source>
</evidence>
<evidence type="ECO:0000256" key="3">
    <source>
        <dbReference type="ARBA" id="ARBA00022692"/>
    </source>
</evidence>
<comment type="caution">
    <text evidence="7">The sequence shown here is derived from an EMBL/GenBank/DDBJ whole genome shotgun (WGS) entry which is preliminary data.</text>
</comment>
<dbReference type="InterPro" id="IPR043428">
    <property type="entry name" value="LivM-like"/>
</dbReference>